<keyword evidence="2" id="KW-1185">Reference proteome</keyword>
<dbReference type="AlphaFoldDB" id="A0A833SLX1"/>
<accession>A0A833SLX1</accession>
<name>A0A833SLX1_PHYIN</name>
<dbReference type="EMBL" id="WSZM01000095">
    <property type="protein sequence ID" value="KAF4042871.1"/>
    <property type="molecule type" value="Genomic_DNA"/>
</dbReference>
<dbReference type="Proteomes" id="UP000602510">
    <property type="component" value="Unassembled WGS sequence"/>
</dbReference>
<evidence type="ECO:0000313" key="1">
    <source>
        <dbReference type="EMBL" id="KAF4042871.1"/>
    </source>
</evidence>
<protein>
    <submittedName>
        <fullName evidence="1">Uncharacterized protein</fullName>
    </submittedName>
</protein>
<reference evidence="1" key="1">
    <citation type="submission" date="2020-04" db="EMBL/GenBank/DDBJ databases">
        <title>Hybrid Assembly of Korean Phytophthora infestans isolates.</title>
        <authorList>
            <person name="Prokchorchik M."/>
            <person name="Lee Y."/>
            <person name="Seo J."/>
            <person name="Cho J.-H."/>
            <person name="Park Y.-E."/>
            <person name="Jang D.-C."/>
            <person name="Im J.-S."/>
            <person name="Choi J.-G."/>
            <person name="Park H.-J."/>
            <person name="Lee G.-B."/>
            <person name="Lee Y.-G."/>
            <person name="Hong S.-Y."/>
            <person name="Cho K."/>
            <person name="Sohn K.H."/>
        </authorList>
    </citation>
    <scope>NUCLEOTIDE SEQUENCE</scope>
    <source>
        <strain evidence="1">KR_1_A1</strain>
    </source>
</reference>
<proteinExistence type="predicted"/>
<sequence>MGSHDAMTKSLAQALPPQPAPTYLDIERLVHDTLSELRLEKKLQGVMHTNGVETTKRLDTALQRHDEAIKVFGRKCELLDVNVKEWKLIKLSTDGENERDGSKQNGAESLKNRQVAEKSGFMQDQRIRGQPKCVETFWCRGIIDKLKRLLVLTALELINYVRGNECESHTEFAKLGAVYDIIATAHLG</sequence>
<gene>
    <name evidence="1" type="ORF">GN244_ATG04790</name>
</gene>
<organism evidence="1 2">
    <name type="scientific">Phytophthora infestans</name>
    <name type="common">Potato late blight agent</name>
    <name type="synonym">Botrytis infestans</name>
    <dbReference type="NCBI Taxonomy" id="4787"/>
    <lineage>
        <taxon>Eukaryota</taxon>
        <taxon>Sar</taxon>
        <taxon>Stramenopiles</taxon>
        <taxon>Oomycota</taxon>
        <taxon>Peronosporomycetes</taxon>
        <taxon>Peronosporales</taxon>
        <taxon>Peronosporaceae</taxon>
        <taxon>Phytophthora</taxon>
    </lineage>
</organism>
<evidence type="ECO:0000313" key="2">
    <source>
        <dbReference type="Proteomes" id="UP000602510"/>
    </source>
</evidence>
<comment type="caution">
    <text evidence="1">The sequence shown here is derived from an EMBL/GenBank/DDBJ whole genome shotgun (WGS) entry which is preliminary data.</text>
</comment>